<evidence type="ECO:0000313" key="6">
    <source>
        <dbReference type="Proteomes" id="UP001264335"/>
    </source>
</evidence>
<feature type="domain" description="VOC" evidence="1">
    <location>
        <begin position="1"/>
        <end position="115"/>
    </location>
</feature>
<dbReference type="CDD" id="cd07262">
    <property type="entry name" value="VOC_like"/>
    <property type="match status" value="1"/>
</dbReference>
<dbReference type="EMBL" id="JARPWY010000104">
    <property type="protein sequence ID" value="MDT2516778.1"/>
    <property type="molecule type" value="Genomic_DNA"/>
</dbReference>
<dbReference type="InterPro" id="IPR029068">
    <property type="entry name" value="Glyas_Bleomycin-R_OHBP_Dase"/>
</dbReference>
<dbReference type="PROSITE" id="PS51819">
    <property type="entry name" value="VOC"/>
    <property type="match status" value="1"/>
</dbReference>
<evidence type="ECO:0000313" key="2">
    <source>
        <dbReference type="EMBL" id="MDT2402301.1"/>
    </source>
</evidence>
<dbReference type="PANTHER" id="PTHR35006:SF2">
    <property type="entry name" value="GLYOXALASE FAMILY PROTEIN (AFU_ORTHOLOGUE AFUA_5G14830)"/>
    <property type="match status" value="1"/>
</dbReference>
<evidence type="ECO:0000313" key="4">
    <source>
        <dbReference type="EMBL" id="TRZ32848.1"/>
    </source>
</evidence>
<gene>
    <name evidence="4" type="ORF">AUF17_01630</name>
    <name evidence="2" type="ORF">P7D43_07950</name>
    <name evidence="3" type="ORF">P7D79_21385</name>
</gene>
<proteinExistence type="predicted"/>
<dbReference type="EMBL" id="PDXQ01000001">
    <property type="protein sequence ID" value="TRZ32848.1"/>
    <property type="molecule type" value="Genomic_DNA"/>
</dbReference>
<dbReference type="InterPro" id="IPR037523">
    <property type="entry name" value="VOC_core"/>
</dbReference>
<dbReference type="Proteomes" id="UP000316316">
    <property type="component" value="Unassembled WGS sequence"/>
</dbReference>
<dbReference type="Gene3D" id="3.10.180.10">
    <property type="entry name" value="2,3-Dihydroxybiphenyl 1,2-Dioxygenase, domain 1"/>
    <property type="match status" value="1"/>
</dbReference>
<dbReference type="Pfam" id="PF00903">
    <property type="entry name" value="Glyoxalase"/>
    <property type="match status" value="1"/>
</dbReference>
<comment type="caution">
    <text evidence="3">The sequence shown here is derived from an EMBL/GenBank/DDBJ whole genome shotgun (WGS) entry which is preliminary data.</text>
</comment>
<reference evidence="4 5" key="1">
    <citation type="submission" date="2017-10" db="EMBL/GenBank/DDBJ databases">
        <title>FDA dAtabase for Regulatory Grade micrObial Sequences (FDA-ARGOS): Supporting development and validation of Infectious Disease Dx tests.</title>
        <authorList>
            <person name="Campos J."/>
            <person name="Goldberg B."/>
            <person name="Tallon L.J."/>
            <person name="Sadzewicz L."/>
            <person name="Sengamalay N."/>
            <person name="Ott S."/>
            <person name="Godinez A."/>
            <person name="Nagaraj S."/>
            <person name="Vyas G."/>
            <person name="Aluvathingal J."/>
            <person name="Nadendla S."/>
            <person name="Geyer C."/>
            <person name="Nandy P."/>
            <person name="Hobson J."/>
            <person name="Sichtig H."/>
        </authorList>
    </citation>
    <scope>NUCLEOTIDE SEQUENCE [LARGE SCALE GENOMIC DNA]</scope>
    <source>
        <strain evidence="4 5">FDAARGOS_185</strain>
    </source>
</reference>
<dbReference type="GeneID" id="69569149"/>
<protein>
    <submittedName>
        <fullName evidence="3">VOC family protein</fullName>
    </submittedName>
</protein>
<organism evidence="3 6">
    <name type="scientific">Enterococcus avium</name>
    <name type="common">Streptococcus avium</name>
    <dbReference type="NCBI Taxonomy" id="33945"/>
    <lineage>
        <taxon>Bacteria</taxon>
        <taxon>Bacillati</taxon>
        <taxon>Bacillota</taxon>
        <taxon>Bacilli</taxon>
        <taxon>Lactobacillales</taxon>
        <taxon>Enterococcaceae</taxon>
        <taxon>Enterococcus</taxon>
    </lineage>
</organism>
<name>A0A2N8PYV8_ENTAV</name>
<dbReference type="Proteomes" id="UP001264335">
    <property type="component" value="Unassembled WGS sequence"/>
</dbReference>
<dbReference type="InterPro" id="IPR004360">
    <property type="entry name" value="Glyas_Fos-R_dOase_dom"/>
</dbReference>
<dbReference type="RefSeq" id="WP_016179690.1">
    <property type="nucleotide sequence ID" value="NZ_CAAKNX010000153.1"/>
</dbReference>
<sequence>MIDHLSIGVSDLEKSKVFYKEALEPLGYQVKFEMDHGVCFGAEGGDIWIVKSEPSKIHLAFSASDRTTVDRFYEAAMRAGGADNGAPGVRPHYHENYYGAFVFDPDGYNIEAVCHKEM</sequence>
<dbReference type="PANTHER" id="PTHR35006">
    <property type="entry name" value="GLYOXALASE FAMILY PROTEIN (AFU_ORTHOLOGUE AFUA_5G14830)"/>
    <property type="match status" value="1"/>
</dbReference>
<evidence type="ECO:0000313" key="3">
    <source>
        <dbReference type="EMBL" id="MDT2516778.1"/>
    </source>
</evidence>
<evidence type="ECO:0000259" key="1">
    <source>
        <dbReference type="PROSITE" id="PS51819"/>
    </source>
</evidence>
<evidence type="ECO:0000313" key="5">
    <source>
        <dbReference type="Proteomes" id="UP000316316"/>
    </source>
</evidence>
<dbReference type="SUPFAM" id="SSF54593">
    <property type="entry name" value="Glyoxalase/Bleomycin resistance protein/Dihydroxybiphenyl dioxygenase"/>
    <property type="match status" value="1"/>
</dbReference>
<reference evidence="3 6" key="2">
    <citation type="submission" date="2023-03" db="EMBL/GenBank/DDBJ databases">
        <authorList>
            <person name="Shen W."/>
            <person name="Cai J."/>
        </authorList>
    </citation>
    <scope>NUCLEOTIDE SEQUENCE [LARGE SCALE GENOMIC DNA]</scope>
    <source>
        <strain evidence="2">P33-2</strain>
        <strain evidence="3 6">Y2</strain>
    </source>
</reference>
<accession>A0A2N8PYV8</accession>
<dbReference type="Proteomes" id="UP001260773">
    <property type="component" value="Unassembled WGS sequence"/>
</dbReference>
<dbReference type="AlphaFoldDB" id="A0A2N8PYV8"/>
<dbReference type="EMBL" id="JARPWH010000021">
    <property type="protein sequence ID" value="MDT2402301.1"/>
    <property type="molecule type" value="Genomic_DNA"/>
</dbReference>